<evidence type="ECO:0000256" key="3">
    <source>
        <dbReference type="ARBA" id="ARBA00023163"/>
    </source>
</evidence>
<dbReference type="InterPro" id="IPR036388">
    <property type="entry name" value="WH-like_DNA-bd_sf"/>
</dbReference>
<keyword evidence="3" id="KW-0804">Transcription</keyword>
<dbReference type="SUPFAM" id="SSF46894">
    <property type="entry name" value="C-terminal effector domain of the bipartite response regulators"/>
    <property type="match status" value="1"/>
</dbReference>
<dbReference type="STRING" id="872965.SE16_11965"/>
<dbReference type="InterPro" id="IPR000792">
    <property type="entry name" value="Tscrpt_reg_LuxR_C"/>
</dbReference>
<reference evidence="5 7" key="1">
    <citation type="journal article" date="2015" name="Genome Announc.">
        <title>Draft Genome Sequence of a Heterotrophic Facultative Anaerobic Thermophilic Bacterium, Ardenticatena maritima Strain 110ST.</title>
        <authorList>
            <person name="Kawaichi S."/>
            <person name="Yoshida T."/>
            <person name="Sako Y."/>
            <person name="Nakamura R."/>
        </authorList>
    </citation>
    <scope>NUCLEOTIDE SEQUENCE [LARGE SCALE GENOMIC DNA]</scope>
    <source>
        <strain evidence="5 7">110S</strain>
    </source>
</reference>
<evidence type="ECO:0000313" key="5">
    <source>
        <dbReference type="EMBL" id="GAP64639.1"/>
    </source>
</evidence>
<evidence type="ECO:0000259" key="4">
    <source>
        <dbReference type="PROSITE" id="PS50043"/>
    </source>
</evidence>
<dbReference type="GO" id="GO:0003677">
    <property type="term" value="F:DNA binding"/>
    <property type="evidence" value="ECO:0007669"/>
    <property type="project" value="UniProtKB-KW"/>
</dbReference>
<proteinExistence type="predicted"/>
<dbReference type="InParanoid" id="A0A0M8KBY5"/>
<dbReference type="EMBL" id="LGKN01000006">
    <property type="protein sequence ID" value="KPL87221.1"/>
    <property type="molecule type" value="Genomic_DNA"/>
</dbReference>
<dbReference type="CDD" id="cd06170">
    <property type="entry name" value="LuxR_C_like"/>
    <property type="match status" value="1"/>
</dbReference>
<keyword evidence="2" id="KW-0238">DNA-binding</keyword>
<feature type="domain" description="HTH luxR-type" evidence="4">
    <location>
        <begin position="240"/>
        <end position="300"/>
    </location>
</feature>
<accession>A0A0M8KBY5</accession>
<dbReference type="Pfam" id="PF00196">
    <property type="entry name" value="GerE"/>
    <property type="match status" value="1"/>
</dbReference>
<dbReference type="GO" id="GO:0006355">
    <property type="term" value="P:regulation of DNA-templated transcription"/>
    <property type="evidence" value="ECO:0007669"/>
    <property type="project" value="InterPro"/>
</dbReference>
<evidence type="ECO:0000256" key="2">
    <source>
        <dbReference type="ARBA" id="ARBA00023125"/>
    </source>
</evidence>
<dbReference type="InterPro" id="IPR016032">
    <property type="entry name" value="Sig_transdc_resp-reg_C-effctor"/>
</dbReference>
<comment type="caution">
    <text evidence="5">The sequence shown here is derived from an EMBL/GenBank/DDBJ whole genome shotgun (WGS) entry which is preliminary data.</text>
</comment>
<reference evidence="7" key="3">
    <citation type="submission" date="2015-08" db="EMBL/GenBank/DDBJ databases">
        <title>Draft Genome Sequence of a Heterotrophic Facultative Anaerobic Bacterium Ardenticatena maritima Strain 110S.</title>
        <authorList>
            <person name="Kawaichi S."/>
            <person name="Yoshida T."/>
            <person name="Sako Y."/>
            <person name="Nakamura R."/>
        </authorList>
    </citation>
    <scope>NUCLEOTIDE SEQUENCE [LARGE SCALE GENOMIC DNA]</scope>
    <source>
        <strain evidence="7">110S</strain>
    </source>
</reference>
<dbReference type="PANTHER" id="PTHR44688:SF16">
    <property type="entry name" value="DNA-BINDING TRANSCRIPTIONAL ACTIVATOR DEVR_DOSR"/>
    <property type="match status" value="1"/>
</dbReference>
<evidence type="ECO:0000313" key="8">
    <source>
        <dbReference type="Proteomes" id="UP000050502"/>
    </source>
</evidence>
<evidence type="ECO:0000256" key="1">
    <source>
        <dbReference type="ARBA" id="ARBA00023015"/>
    </source>
</evidence>
<protein>
    <recommendedName>
        <fullName evidence="4">HTH luxR-type domain-containing protein</fullName>
    </recommendedName>
</protein>
<dbReference type="Proteomes" id="UP000050502">
    <property type="component" value="Unassembled WGS sequence"/>
</dbReference>
<dbReference type="Proteomes" id="UP000037784">
    <property type="component" value="Unassembled WGS sequence"/>
</dbReference>
<keyword evidence="7" id="KW-1185">Reference proteome</keyword>
<organism evidence="5 7">
    <name type="scientific">Ardenticatena maritima</name>
    <dbReference type="NCBI Taxonomy" id="872965"/>
    <lineage>
        <taxon>Bacteria</taxon>
        <taxon>Bacillati</taxon>
        <taxon>Chloroflexota</taxon>
        <taxon>Ardenticatenia</taxon>
        <taxon>Ardenticatenales</taxon>
        <taxon>Ardenticatenaceae</taxon>
        <taxon>Ardenticatena</taxon>
    </lineage>
</organism>
<dbReference type="PROSITE" id="PS50043">
    <property type="entry name" value="HTH_LUXR_2"/>
    <property type="match status" value="1"/>
</dbReference>
<dbReference type="Gene3D" id="1.10.10.10">
    <property type="entry name" value="Winged helix-like DNA-binding domain superfamily/Winged helix DNA-binding domain"/>
    <property type="match status" value="1"/>
</dbReference>
<dbReference type="Pfam" id="PF09623">
    <property type="entry name" value="Cas_NE0113"/>
    <property type="match status" value="1"/>
</dbReference>
<evidence type="ECO:0000313" key="6">
    <source>
        <dbReference type="EMBL" id="KPL87221.1"/>
    </source>
</evidence>
<dbReference type="PRINTS" id="PR00038">
    <property type="entry name" value="HTHLUXR"/>
</dbReference>
<sequence>MGLIANFARCMLQHTRQKTTTNAVSEPMQQPGDVLIATLGGKPQVITFALDLFLRAGIHPADVVLVHLSEEDPRIARSLDVLADAFRHGLYNGYPMRLHTHPLADGRRVLRAVANAEDADAVWRTFVDLFRAYKAQHRRVHLLVAGGPRLLGALALSAAMFTLHQTDKVWHVFTPREVRLAVAEEGRLHPRPEDGAHLVEVPFLALGRTFPLPTTAHDQSSAEILRRQRSILDSVERRRCEQVWEALTQRERDVLVLYAQGLSTAEIAARLHLSENTVNSHRRKIFQHVRNAWNLPEDHDLRYHHLVDYFGVFCQEYVTWRIQE</sequence>
<gene>
    <name evidence="5" type="ORF">ARMA_3062</name>
    <name evidence="6" type="ORF">SE16_11965</name>
</gene>
<keyword evidence="1" id="KW-0805">Transcription regulation</keyword>
<dbReference type="InterPro" id="IPR019092">
    <property type="entry name" value="SSO2081-like_dom"/>
</dbReference>
<dbReference type="EMBL" id="BBZA01000292">
    <property type="protein sequence ID" value="GAP64639.1"/>
    <property type="molecule type" value="Genomic_DNA"/>
</dbReference>
<dbReference type="SMART" id="SM00421">
    <property type="entry name" value="HTH_LUXR"/>
    <property type="match status" value="1"/>
</dbReference>
<dbReference type="AlphaFoldDB" id="A0A0M8KBY5"/>
<dbReference type="PANTHER" id="PTHR44688">
    <property type="entry name" value="DNA-BINDING TRANSCRIPTIONAL ACTIVATOR DEVR_DOSR"/>
    <property type="match status" value="1"/>
</dbReference>
<evidence type="ECO:0000313" key="7">
    <source>
        <dbReference type="Proteomes" id="UP000037784"/>
    </source>
</evidence>
<name>A0A0M8KBY5_9CHLR</name>
<reference evidence="6 8" key="2">
    <citation type="submission" date="2015-07" db="EMBL/GenBank/DDBJ databases">
        <title>Whole genome sequence of Ardenticatena maritima DSM 23922.</title>
        <authorList>
            <person name="Hemp J."/>
            <person name="Ward L.M."/>
            <person name="Pace L.A."/>
            <person name="Fischer W.W."/>
        </authorList>
    </citation>
    <scope>NUCLEOTIDE SEQUENCE [LARGE SCALE GENOMIC DNA]</scope>
    <source>
        <strain evidence="6 8">110S</strain>
    </source>
</reference>